<dbReference type="OrthoDB" id="891773at2"/>
<organism evidence="2 3">
    <name type="scientific">Chitinophaga caeni</name>
    <dbReference type="NCBI Taxonomy" id="2029983"/>
    <lineage>
        <taxon>Bacteria</taxon>
        <taxon>Pseudomonadati</taxon>
        <taxon>Bacteroidota</taxon>
        <taxon>Chitinophagia</taxon>
        <taxon>Chitinophagales</taxon>
        <taxon>Chitinophagaceae</taxon>
        <taxon>Chitinophaga</taxon>
    </lineage>
</organism>
<evidence type="ECO:0000313" key="3">
    <source>
        <dbReference type="Proteomes" id="UP000220133"/>
    </source>
</evidence>
<name>A0A291QWP6_9BACT</name>
<keyword evidence="1" id="KW-1133">Transmembrane helix</keyword>
<keyword evidence="3" id="KW-1185">Reference proteome</keyword>
<feature type="transmembrane region" description="Helical" evidence="1">
    <location>
        <begin position="21"/>
        <end position="40"/>
    </location>
</feature>
<dbReference type="Pfam" id="PF11751">
    <property type="entry name" value="PorP_SprF"/>
    <property type="match status" value="1"/>
</dbReference>
<evidence type="ECO:0000256" key="1">
    <source>
        <dbReference type="SAM" id="Phobius"/>
    </source>
</evidence>
<dbReference type="RefSeq" id="WP_098194739.1">
    <property type="nucleotide sequence ID" value="NZ_CP023777.1"/>
</dbReference>
<accession>A0A291QWP6</accession>
<sequence length="323" mass="35624">MCNKFCSSFRGDIHPRNVKPSFSGVVAFLSVLTVLFLLPVTGLAQNFSKTAGSLQPLGMQYFTNQYLANPAMAGLDTGLHISTAYRAQFNESPGSPVTKSAAADYYVGNRVGAGINIFNDEAGLINRTRVALTYAYHLPVNDRGDRLNFGISAGFNNERLDRSAIVGNEDDPSIGLYNRREAFFEGDFGVAYTSEKFTLQASVPNIMNTFRKEENRTIDGAIFYAALSYKLPVSEEVMIEPKACFRGVRGYDNLFDFGANATFFNNLFNVFGMYHTSKNYTLGAGLSYKNTLGVHAMYTSQTSGLKNYTDGMFELGLTLNLFK</sequence>
<dbReference type="EMBL" id="CP023777">
    <property type="protein sequence ID" value="ATL48365.1"/>
    <property type="molecule type" value="Genomic_DNA"/>
</dbReference>
<keyword evidence="1" id="KW-0472">Membrane</keyword>
<evidence type="ECO:0000313" key="2">
    <source>
        <dbReference type="EMBL" id="ATL48365.1"/>
    </source>
</evidence>
<dbReference type="InterPro" id="IPR019861">
    <property type="entry name" value="PorP/SprF_Bacteroidetes"/>
</dbReference>
<dbReference type="NCBIfam" id="TIGR03519">
    <property type="entry name" value="T9SS_PorP_fam"/>
    <property type="match status" value="1"/>
</dbReference>
<dbReference type="KEGG" id="cbae:COR50_15010"/>
<protein>
    <recommendedName>
        <fullName evidence="4">Type IX secretion system membrane protein PorP/SprF</fullName>
    </recommendedName>
</protein>
<keyword evidence="1" id="KW-0812">Transmembrane</keyword>
<dbReference type="Proteomes" id="UP000220133">
    <property type="component" value="Chromosome"/>
</dbReference>
<evidence type="ECO:0008006" key="4">
    <source>
        <dbReference type="Google" id="ProtNLM"/>
    </source>
</evidence>
<dbReference type="SUPFAM" id="SSF103515">
    <property type="entry name" value="Autotransporter"/>
    <property type="match status" value="1"/>
</dbReference>
<dbReference type="InterPro" id="IPR036709">
    <property type="entry name" value="Autotransporte_beta_dom_sf"/>
</dbReference>
<gene>
    <name evidence="2" type="ORF">COR50_15010</name>
</gene>
<proteinExistence type="predicted"/>
<dbReference type="AlphaFoldDB" id="A0A291QWP6"/>
<reference evidence="2 3" key="1">
    <citation type="submission" date="2017-10" db="EMBL/GenBank/DDBJ databases">
        <title>Paenichitinophaga pekingensis gen. nov., sp. nov., isolated from activated sludge.</title>
        <authorList>
            <person name="Jin D."/>
            <person name="Kong X."/>
            <person name="Deng Y."/>
            <person name="Bai Z."/>
        </authorList>
    </citation>
    <scope>NUCLEOTIDE SEQUENCE [LARGE SCALE GENOMIC DNA]</scope>
    <source>
        <strain evidence="2 3">13</strain>
    </source>
</reference>